<dbReference type="Proteomes" id="UP000070133">
    <property type="component" value="Unassembled WGS sequence"/>
</dbReference>
<evidence type="ECO:0000313" key="3">
    <source>
        <dbReference type="EMBL" id="KXT04984.1"/>
    </source>
</evidence>
<proteinExistence type="predicted"/>
<gene>
    <name evidence="3" type="ORF">AC578_10294</name>
</gene>
<sequence length="105" mass="11956">MPELPSDLNDLANLYQHLELEEPAPDLATAPRVATKTQTPSMKTPQEHELDSDEEKWFPIYCLFKDLMDIRLHVQGIWSQYNQGDLTFLTASKLTDSERHGGQTG</sequence>
<feature type="domain" description="DUF6604" evidence="2">
    <location>
        <begin position="6"/>
        <end position="96"/>
    </location>
</feature>
<dbReference type="AlphaFoldDB" id="A0A139HR84"/>
<reference evidence="3 4" key="1">
    <citation type="submission" date="2015-07" db="EMBL/GenBank/DDBJ databases">
        <title>Comparative genomics of the Sigatoka disease complex on banana suggests a link between parallel evolutionary changes in Pseudocercospora fijiensis and Pseudocercospora eumusae and increased virulence on the banana host.</title>
        <authorList>
            <person name="Chang T.-C."/>
            <person name="Salvucci A."/>
            <person name="Crous P.W."/>
            <person name="Stergiopoulos I."/>
        </authorList>
    </citation>
    <scope>NUCLEOTIDE SEQUENCE [LARGE SCALE GENOMIC DNA]</scope>
    <source>
        <strain evidence="3 4">CBS 114824</strain>
    </source>
</reference>
<dbReference type="Pfam" id="PF20253">
    <property type="entry name" value="DUF6604"/>
    <property type="match status" value="1"/>
</dbReference>
<organism evidence="3 4">
    <name type="scientific">Pseudocercospora eumusae</name>
    <dbReference type="NCBI Taxonomy" id="321146"/>
    <lineage>
        <taxon>Eukaryota</taxon>
        <taxon>Fungi</taxon>
        <taxon>Dikarya</taxon>
        <taxon>Ascomycota</taxon>
        <taxon>Pezizomycotina</taxon>
        <taxon>Dothideomycetes</taxon>
        <taxon>Dothideomycetidae</taxon>
        <taxon>Mycosphaerellales</taxon>
        <taxon>Mycosphaerellaceae</taxon>
        <taxon>Pseudocercospora</taxon>
    </lineage>
</organism>
<evidence type="ECO:0000256" key="1">
    <source>
        <dbReference type="SAM" id="MobiDB-lite"/>
    </source>
</evidence>
<name>A0A139HR84_9PEZI</name>
<dbReference type="EMBL" id="LFZN01000016">
    <property type="protein sequence ID" value="KXT04984.1"/>
    <property type="molecule type" value="Genomic_DNA"/>
</dbReference>
<protein>
    <recommendedName>
        <fullName evidence="2">DUF6604 domain-containing protein</fullName>
    </recommendedName>
</protein>
<feature type="region of interest" description="Disordered" evidence="1">
    <location>
        <begin position="20"/>
        <end position="52"/>
    </location>
</feature>
<evidence type="ECO:0000313" key="4">
    <source>
        <dbReference type="Proteomes" id="UP000070133"/>
    </source>
</evidence>
<feature type="compositionally biased region" description="Polar residues" evidence="1">
    <location>
        <begin position="35"/>
        <end position="44"/>
    </location>
</feature>
<dbReference type="InterPro" id="IPR046539">
    <property type="entry name" value="DUF6604"/>
</dbReference>
<keyword evidence="4" id="KW-1185">Reference proteome</keyword>
<comment type="caution">
    <text evidence="3">The sequence shown here is derived from an EMBL/GenBank/DDBJ whole genome shotgun (WGS) entry which is preliminary data.</text>
</comment>
<evidence type="ECO:0000259" key="2">
    <source>
        <dbReference type="Pfam" id="PF20253"/>
    </source>
</evidence>
<accession>A0A139HR84</accession>
<dbReference type="OrthoDB" id="3647597at2759"/>